<dbReference type="SUPFAM" id="SSF54719">
    <property type="entry name" value="Fe,Mn superoxide dismutase (SOD), C-terminal domain"/>
    <property type="match status" value="1"/>
</dbReference>
<dbReference type="Proteomes" id="UP001275436">
    <property type="component" value="Unassembled WGS sequence"/>
</dbReference>
<comment type="similarity">
    <text evidence="1">Belongs to the iron/manganese superoxide dismutase family.</text>
</comment>
<dbReference type="PRINTS" id="PR01703">
    <property type="entry name" value="MNSODISMTASE"/>
</dbReference>
<name>A0ABQ5TH39_9BACI</name>
<keyword evidence="3" id="KW-0479">Metal-binding</keyword>
<evidence type="ECO:0000259" key="5">
    <source>
        <dbReference type="Pfam" id="PF00081"/>
    </source>
</evidence>
<comment type="caution">
    <text evidence="7">The sequence shown here is derived from an EMBL/GenBank/DDBJ whole genome shotgun (WGS) entry which is preliminary data.</text>
</comment>
<dbReference type="RefSeq" id="WP_260049364.1">
    <property type="nucleotide sequence ID" value="NZ_BSKO01000001.1"/>
</dbReference>
<dbReference type="EMBL" id="BSKO01000001">
    <property type="protein sequence ID" value="GLO65422.1"/>
    <property type="molecule type" value="Genomic_DNA"/>
</dbReference>
<dbReference type="PANTHER" id="PTHR11404:SF6">
    <property type="entry name" value="SUPEROXIDE DISMUTASE [MN], MITOCHONDRIAL"/>
    <property type="match status" value="1"/>
</dbReference>
<accession>A0ABQ5TH39</accession>
<evidence type="ECO:0000313" key="7">
    <source>
        <dbReference type="EMBL" id="GLO65422.1"/>
    </source>
</evidence>
<evidence type="ECO:0000313" key="8">
    <source>
        <dbReference type="Proteomes" id="UP001275436"/>
    </source>
</evidence>
<dbReference type="InterPro" id="IPR019831">
    <property type="entry name" value="Mn/Fe_SOD_N"/>
</dbReference>
<feature type="domain" description="Manganese/iron superoxide dismutase N-terminal" evidence="5">
    <location>
        <begin position="90"/>
        <end position="170"/>
    </location>
</feature>
<dbReference type="InterPro" id="IPR050265">
    <property type="entry name" value="Fe/Mn_Superoxide_Dismutase"/>
</dbReference>
<proteinExistence type="inferred from homology"/>
<evidence type="ECO:0000256" key="1">
    <source>
        <dbReference type="ARBA" id="ARBA00008714"/>
    </source>
</evidence>
<dbReference type="Gene3D" id="1.10.287.990">
    <property type="entry name" value="Fe,Mn superoxide dismutase (SOD) domain"/>
    <property type="match status" value="1"/>
</dbReference>
<dbReference type="Pfam" id="PF02777">
    <property type="entry name" value="Sod_Fe_C"/>
    <property type="match status" value="1"/>
</dbReference>
<dbReference type="InterPro" id="IPR019832">
    <property type="entry name" value="Mn/Fe_SOD_C"/>
</dbReference>
<organism evidence="7 8">
    <name type="scientific">Oceanobacillus kimchii</name>
    <dbReference type="NCBI Taxonomy" id="746691"/>
    <lineage>
        <taxon>Bacteria</taxon>
        <taxon>Bacillati</taxon>
        <taxon>Bacillota</taxon>
        <taxon>Bacilli</taxon>
        <taxon>Bacillales</taxon>
        <taxon>Bacillaceae</taxon>
        <taxon>Oceanobacillus</taxon>
    </lineage>
</organism>
<dbReference type="InterPro" id="IPR001189">
    <property type="entry name" value="Mn/Fe_SOD"/>
</dbReference>
<dbReference type="PROSITE" id="PS00088">
    <property type="entry name" value="SOD_MN"/>
    <property type="match status" value="1"/>
</dbReference>
<keyword evidence="8" id="KW-1185">Reference proteome</keyword>
<gene>
    <name evidence="7" type="ORF">MACH08_12060</name>
</gene>
<dbReference type="Pfam" id="PF00081">
    <property type="entry name" value="Sod_Fe_N"/>
    <property type="match status" value="1"/>
</dbReference>
<dbReference type="EC" id="1.15.1.1" evidence="2"/>
<keyword evidence="4" id="KW-0560">Oxidoreductase</keyword>
<reference evidence="7 8" key="1">
    <citation type="submission" date="2023-02" db="EMBL/GenBank/DDBJ databases">
        <title>Oceanobacillus kimchii IFOP_LL358 isolated form Alexandrium catenella lab strain.</title>
        <authorList>
            <person name="Gajardo G."/>
            <person name="Ueki S."/>
            <person name="Maruyama F."/>
        </authorList>
    </citation>
    <scope>NUCLEOTIDE SEQUENCE [LARGE SCALE GENOMIC DNA]</scope>
    <source>
        <strain evidence="7 8">IFOP_LL358</strain>
    </source>
</reference>
<feature type="domain" description="Manganese/iron superoxide dismutase C-terminal" evidence="6">
    <location>
        <begin position="177"/>
        <end position="279"/>
    </location>
</feature>
<dbReference type="PANTHER" id="PTHR11404">
    <property type="entry name" value="SUPEROXIDE DISMUTASE 2"/>
    <property type="match status" value="1"/>
</dbReference>
<evidence type="ECO:0000256" key="4">
    <source>
        <dbReference type="ARBA" id="ARBA00023002"/>
    </source>
</evidence>
<dbReference type="InterPro" id="IPR019833">
    <property type="entry name" value="Mn/Fe_SOD_BS"/>
</dbReference>
<dbReference type="InterPro" id="IPR036324">
    <property type="entry name" value="Mn/Fe_SOD_N_sf"/>
</dbReference>
<evidence type="ECO:0000256" key="3">
    <source>
        <dbReference type="ARBA" id="ARBA00022723"/>
    </source>
</evidence>
<dbReference type="Gene3D" id="3.55.40.20">
    <property type="entry name" value="Iron/manganese superoxide dismutase, C-terminal domain"/>
    <property type="match status" value="1"/>
</dbReference>
<dbReference type="InterPro" id="IPR036314">
    <property type="entry name" value="SOD_C_sf"/>
</dbReference>
<evidence type="ECO:0000256" key="2">
    <source>
        <dbReference type="ARBA" id="ARBA00012682"/>
    </source>
</evidence>
<dbReference type="SUPFAM" id="SSF46609">
    <property type="entry name" value="Fe,Mn superoxide dismutase (SOD), N-terminal domain"/>
    <property type="match status" value="1"/>
</dbReference>
<evidence type="ECO:0000259" key="6">
    <source>
        <dbReference type="Pfam" id="PF02777"/>
    </source>
</evidence>
<protein>
    <recommendedName>
        <fullName evidence="2">superoxide dismutase</fullName>
        <ecNumber evidence="2">1.15.1.1</ecNumber>
    </recommendedName>
</protein>
<sequence length="291" mass="34940">MSSYSLEIRKWYQENKEYLKKELELIDNQREKEEYERLYNQVETLLETDLNYYSEQYIYQLLSKVYNLYERNQSELHEKHRQSYVSIGNHRLPPLPYNYDALEPYIAKEIMYLHHDKHHQSYVDGLNKAEKKMQEARQSGDYELIKHWEREAAFNGAGHYLHSIFWEIMAPHAGGKPRGELLQAIERDFGSFDQFKAHFTHAADQVEGGGWAMLIWAPRSGRMEILQAEKHQNLSQQDMIPLLVLDVWEHAYYLQYLNEKKDYIDQWWNVVNWPAVSDRYSKAKNLRWSLA</sequence>